<evidence type="ECO:0000313" key="1">
    <source>
        <dbReference type="EMBL" id="KLV11749.1"/>
    </source>
</evidence>
<dbReference type="InterPro" id="IPR021271">
    <property type="entry name" value="DUF2850"/>
</dbReference>
<keyword evidence="2" id="KW-1185">Reference proteome</keyword>
<dbReference type="EMBL" id="LDOU01000001">
    <property type="protein sequence ID" value="KLV11749.1"/>
    <property type="molecule type" value="Genomic_DNA"/>
</dbReference>
<protein>
    <submittedName>
        <fullName evidence="1">Uncharacterized protein</fullName>
    </submittedName>
</protein>
<dbReference type="Proteomes" id="UP000035909">
    <property type="component" value="Unassembled WGS sequence"/>
</dbReference>
<dbReference type="PATRIC" id="fig|320778.3.peg.77"/>
<dbReference type="Pfam" id="PF11012">
    <property type="entry name" value="DUF2850"/>
    <property type="match status" value="1"/>
</dbReference>
<accession>A0A0J1HJG6</accession>
<proteinExistence type="predicted"/>
<dbReference type="AlphaFoldDB" id="A0A0J1HJG6"/>
<name>A0A0J1HJG6_9GAMM</name>
<sequence length="103" mass="12014">MVFGVELEQKMFQPEPLPDIFGVWTEQEVAPYAADSFEVRPSGIFVDGRQVNTHYQWDGHVLEYTLGEQTYTYTFLADQLIRQRPAHYTSAFSRQALMLRHTL</sequence>
<reference evidence="1 2" key="1">
    <citation type="submission" date="2015-05" db="EMBL/GenBank/DDBJ databases">
        <title>Photobacterium galathea sp. nov.</title>
        <authorList>
            <person name="Machado H."/>
            <person name="Gram L."/>
        </authorList>
    </citation>
    <scope>NUCLEOTIDE SEQUENCE [LARGE SCALE GENOMIC DNA]</scope>
    <source>
        <strain evidence="1 2">DSM 22954</strain>
    </source>
</reference>
<comment type="caution">
    <text evidence="1">The sequence shown here is derived from an EMBL/GenBank/DDBJ whole genome shotgun (WGS) entry which is preliminary data.</text>
</comment>
<evidence type="ECO:0000313" key="2">
    <source>
        <dbReference type="Proteomes" id="UP000035909"/>
    </source>
</evidence>
<organism evidence="1 2">
    <name type="scientific">Photobacterium ganghwense</name>
    <dbReference type="NCBI Taxonomy" id="320778"/>
    <lineage>
        <taxon>Bacteria</taxon>
        <taxon>Pseudomonadati</taxon>
        <taxon>Pseudomonadota</taxon>
        <taxon>Gammaproteobacteria</taxon>
        <taxon>Vibrionales</taxon>
        <taxon>Vibrionaceae</taxon>
        <taxon>Photobacterium</taxon>
    </lineage>
</organism>
<gene>
    <name evidence="1" type="ORF">ABT57_00375</name>
</gene>